<feature type="region of interest" description="Disordered" evidence="1">
    <location>
        <begin position="17"/>
        <end position="40"/>
    </location>
</feature>
<evidence type="ECO:0000313" key="3">
    <source>
        <dbReference type="Proteomes" id="UP001341840"/>
    </source>
</evidence>
<reference evidence="2 3" key="1">
    <citation type="journal article" date="2023" name="Plants (Basel)">
        <title>Bridging the Gap: Combining Genomics and Transcriptomics Approaches to Understand Stylosanthes scabra, an Orphan Legume from the Brazilian Caatinga.</title>
        <authorList>
            <person name="Ferreira-Neto J.R.C."/>
            <person name="da Silva M.D."/>
            <person name="Binneck E."/>
            <person name="de Melo N.F."/>
            <person name="da Silva R.H."/>
            <person name="de Melo A.L.T.M."/>
            <person name="Pandolfi V."/>
            <person name="Bustamante F.O."/>
            <person name="Brasileiro-Vidal A.C."/>
            <person name="Benko-Iseppon A.M."/>
        </authorList>
    </citation>
    <scope>NUCLEOTIDE SEQUENCE [LARGE SCALE GENOMIC DNA]</scope>
    <source>
        <tissue evidence="2">Leaves</tissue>
    </source>
</reference>
<accession>A0ABU6Y0Z9</accession>
<feature type="compositionally biased region" description="Basic residues" evidence="1">
    <location>
        <begin position="17"/>
        <end position="27"/>
    </location>
</feature>
<name>A0ABU6Y0Z9_9FABA</name>
<evidence type="ECO:0000256" key="1">
    <source>
        <dbReference type="SAM" id="MobiDB-lite"/>
    </source>
</evidence>
<comment type="caution">
    <text evidence="2">The sequence shown here is derived from an EMBL/GenBank/DDBJ whole genome shotgun (WGS) entry which is preliminary data.</text>
</comment>
<proteinExistence type="predicted"/>
<keyword evidence="3" id="KW-1185">Reference proteome</keyword>
<protein>
    <submittedName>
        <fullName evidence="2">Uncharacterized protein</fullName>
    </submittedName>
</protein>
<organism evidence="2 3">
    <name type="scientific">Stylosanthes scabra</name>
    <dbReference type="NCBI Taxonomy" id="79078"/>
    <lineage>
        <taxon>Eukaryota</taxon>
        <taxon>Viridiplantae</taxon>
        <taxon>Streptophyta</taxon>
        <taxon>Embryophyta</taxon>
        <taxon>Tracheophyta</taxon>
        <taxon>Spermatophyta</taxon>
        <taxon>Magnoliopsida</taxon>
        <taxon>eudicotyledons</taxon>
        <taxon>Gunneridae</taxon>
        <taxon>Pentapetalae</taxon>
        <taxon>rosids</taxon>
        <taxon>fabids</taxon>
        <taxon>Fabales</taxon>
        <taxon>Fabaceae</taxon>
        <taxon>Papilionoideae</taxon>
        <taxon>50 kb inversion clade</taxon>
        <taxon>dalbergioids sensu lato</taxon>
        <taxon>Dalbergieae</taxon>
        <taxon>Pterocarpus clade</taxon>
        <taxon>Stylosanthes</taxon>
    </lineage>
</organism>
<feature type="compositionally biased region" description="Polar residues" evidence="1">
    <location>
        <begin position="28"/>
        <end position="37"/>
    </location>
</feature>
<gene>
    <name evidence="2" type="ORF">PIB30_001345</name>
</gene>
<evidence type="ECO:0000313" key="2">
    <source>
        <dbReference type="EMBL" id="MED6203647.1"/>
    </source>
</evidence>
<dbReference type="EMBL" id="JASCZI010241658">
    <property type="protein sequence ID" value="MED6203647.1"/>
    <property type="molecule type" value="Genomic_DNA"/>
</dbReference>
<sequence length="144" mass="15992">MNLKLYVHPLGDPPFFRTRKNGPRQRRQCSGVNTEPNKPNPVQAWAVAVNPIAEPSMEQVGGRTCKTLRRSSINVPVVVMVGNARTDVSEECMGARLLFRWEGEIVPHLFRGGHVGSGPSYWIGSPRLAEKLGLAFCPLWARLC</sequence>
<dbReference type="Proteomes" id="UP001341840">
    <property type="component" value="Unassembled WGS sequence"/>
</dbReference>